<protein>
    <submittedName>
        <fullName evidence="4">GNAT family N-acetyltransferase</fullName>
    </submittedName>
</protein>
<dbReference type="RefSeq" id="WP_053165230.1">
    <property type="nucleotide sequence ID" value="NZ_CP051177.1"/>
</dbReference>
<name>A0A7H8Q756_9BACL</name>
<reference evidence="5" key="2">
    <citation type="submission" date="2020-06" db="EMBL/GenBank/DDBJ databases">
        <title>Isolation of Planomicrobium glaciei.</title>
        <authorList>
            <person name="Malisova L."/>
            <person name="Safrankova R."/>
            <person name="Jakubu V."/>
            <person name="Spanelova P."/>
        </authorList>
    </citation>
    <scope>NUCLEOTIDE SEQUENCE [LARGE SCALE GENOMIC DNA]</scope>
    <source>
        <strain evidence="5">NRL-ATB46093</strain>
    </source>
</reference>
<dbReference type="Gene3D" id="3.40.630.30">
    <property type="match status" value="1"/>
</dbReference>
<dbReference type="AlphaFoldDB" id="A0A7H8Q756"/>
<sequence length="148" mass="16934">MIIKLDHRQQETAEAIQRIQKPAYEVEAKLIGFDGIPQLKESVEDIQRSDEIFWGMVEERLKGFISFKEIGKTIDIHRLVVDPAAFRQGIGKTLLVHLMEQYGDYDFLVSTGTANEPAVKLYKSFGFAEQKRFEAAPGITLSEFLKRK</sequence>
<evidence type="ECO:0000256" key="1">
    <source>
        <dbReference type="ARBA" id="ARBA00022679"/>
    </source>
</evidence>
<dbReference type="GO" id="GO:0016747">
    <property type="term" value="F:acyltransferase activity, transferring groups other than amino-acyl groups"/>
    <property type="evidence" value="ECO:0007669"/>
    <property type="project" value="InterPro"/>
</dbReference>
<keyword evidence="2" id="KW-0012">Acyltransferase</keyword>
<dbReference type="EMBL" id="CP051177">
    <property type="protein sequence ID" value="QKX49794.1"/>
    <property type="molecule type" value="Genomic_DNA"/>
</dbReference>
<organism evidence="4 5">
    <name type="scientific">Planococcus glaciei</name>
    <dbReference type="NCBI Taxonomy" id="459472"/>
    <lineage>
        <taxon>Bacteria</taxon>
        <taxon>Bacillati</taxon>
        <taxon>Bacillota</taxon>
        <taxon>Bacilli</taxon>
        <taxon>Bacillales</taxon>
        <taxon>Caryophanaceae</taxon>
        <taxon>Planococcus</taxon>
    </lineage>
</organism>
<dbReference type="PANTHER" id="PTHR43800:SF1">
    <property type="entry name" value="PEPTIDYL-LYSINE N-ACETYLTRANSFERASE YJAB"/>
    <property type="match status" value="1"/>
</dbReference>
<evidence type="ECO:0000259" key="3">
    <source>
        <dbReference type="PROSITE" id="PS51186"/>
    </source>
</evidence>
<evidence type="ECO:0000313" key="5">
    <source>
        <dbReference type="Proteomes" id="UP000509222"/>
    </source>
</evidence>
<dbReference type="CDD" id="cd04301">
    <property type="entry name" value="NAT_SF"/>
    <property type="match status" value="1"/>
</dbReference>
<keyword evidence="5" id="KW-1185">Reference proteome</keyword>
<feature type="domain" description="N-acetyltransferase" evidence="3">
    <location>
        <begin position="10"/>
        <end position="148"/>
    </location>
</feature>
<evidence type="ECO:0000256" key="2">
    <source>
        <dbReference type="ARBA" id="ARBA00023315"/>
    </source>
</evidence>
<dbReference type="PANTHER" id="PTHR43800">
    <property type="entry name" value="PEPTIDYL-LYSINE N-ACETYLTRANSFERASE YJAB"/>
    <property type="match status" value="1"/>
</dbReference>
<accession>A0A7H8Q756</accession>
<dbReference type="Proteomes" id="UP000509222">
    <property type="component" value="Chromosome"/>
</dbReference>
<evidence type="ECO:0000313" key="4">
    <source>
        <dbReference type="EMBL" id="QKX49794.1"/>
    </source>
</evidence>
<gene>
    <name evidence="4" type="ORF">HF394_03895</name>
</gene>
<dbReference type="Pfam" id="PF00583">
    <property type="entry name" value="Acetyltransf_1"/>
    <property type="match status" value="1"/>
</dbReference>
<dbReference type="InterPro" id="IPR000182">
    <property type="entry name" value="GNAT_dom"/>
</dbReference>
<dbReference type="InterPro" id="IPR016181">
    <property type="entry name" value="Acyl_CoA_acyltransferase"/>
</dbReference>
<reference evidence="4 5" key="1">
    <citation type="submission" date="2020-04" db="EMBL/GenBank/DDBJ databases">
        <authorList>
            <person name="Pajer P."/>
            <person name="Broz P."/>
        </authorList>
    </citation>
    <scope>NUCLEOTIDE SEQUENCE [LARGE SCALE GENOMIC DNA]</scope>
    <source>
        <strain evidence="5">NRL-ATB46093</strain>
    </source>
</reference>
<dbReference type="PROSITE" id="PS51186">
    <property type="entry name" value="GNAT"/>
    <property type="match status" value="1"/>
</dbReference>
<dbReference type="SUPFAM" id="SSF55729">
    <property type="entry name" value="Acyl-CoA N-acyltransferases (Nat)"/>
    <property type="match status" value="1"/>
</dbReference>
<proteinExistence type="predicted"/>
<keyword evidence="1 4" id="KW-0808">Transferase</keyword>